<sequence>MKDNLTELVFILDRSGSMGGLESDTIGGYNAMLSKQKNQSGSAKVTTVLFDDEYELIHERLDIEKVEPITEKQYFVRGTTALLDAIGKTLSLMISISKTVNKEAKSKKVIFVITTDGMENASVEYSYKKIKKMIEYQKEKYGWEFIFLGANIDAINTAERFGINKDMATNFKADSQGVSLNYEVVSEALTCFRSNKKMTKEWKKRIEEDYISRAK</sequence>
<evidence type="ECO:0000313" key="3">
    <source>
        <dbReference type="Proteomes" id="UP000243406"/>
    </source>
</evidence>
<dbReference type="SUPFAM" id="SSF53300">
    <property type="entry name" value="vWA-like"/>
    <property type="match status" value="1"/>
</dbReference>
<protein>
    <recommendedName>
        <fullName evidence="1">VWFA domain-containing protein</fullName>
    </recommendedName>
</protein>
<dbReference type="Gene3D" id="3.40.50.410">
    <property type="entry name" value="von Willebrand factor, type A domain"/>
    <property type="match status" value="1"/>
</dbReference>
<dbReference type="OrthoDB" id="9790144at2"/>
<accession>A0A1T5C6L9</accession>
<proteinExistence type="predicted"/>
<reference evidence="3" key="1">
    <citation type="submission" date="2017-02" db="EMBL/GenBank/DDBJ databases">
        <authorList>
            <person name="Varghese N."/>
            <person name="Submissions S."/>
        </authorList>
    </citation>
    <scope>NUCLEOTIDE SEQUENCE [LARGE SCALE GENOMIC DNA]</scope>
    <source>
        <strain evidence="3">ATCC 35199</strain>
    </source>
</reference>
<dbReference type="InterPro" id="IPR002035">
    <property type="entry name" value="VWF_A"/>
</dbReference>
<dbReference type="RefSeq" id="WP_079589835.1">
    <property type="nucleotide sequence ID" value="NZ_FUYN01000004.1"/>
</dbReference>
<evidence type="ECO:0000259" key="1">
    <source>
        <dbReference type="PROSITE" id="PS50234"/>
    </source>
</evidence>
<dbReference type="EMBL" id="FUYN01000004">
    <property type="protein sequence ID" value="SKB54989.1"/>
    <property type="molecule type" value="Genomic_DNA"/>
</dbReference>
<dbReference type="AlphaFoldDB" id="A0A1T5C6L9"/>
<gene>
    <name evidence="2" type="ORF">SAMN02745120_2045</name>
</gene>
<evidence type="ECO:0000313" key="2">
    <source>
        <dbReference type="EMBL" id="SKB54989.1"/>
    </source>
</evidence>
<dbReference type="Proteomes" id="UP000243406">
    <property type="component" value="Unassembled WGS sequence"/>
</dbReference>
<dbReference type="InterPro" id="IPR036465">
    <property type="entry name" value="vWFA_dom_sf"/>
</dbReference>
<feature type="domain" description="VWFA" evidence="1">
    <location>
        <begin position="7"/>
        <end position="189"/>
    </location>
</feature>
<organism evidence="2 3">
    <name type="scientific">Acetoanaerobium noterae</name>
    <dbReference type="NCBI Taxonomy" id="745369"/>
    <lineage>
        <taxon>Bacteria</taxon>
        <taxon>Bacillati</taxon>
        <taxon>Bacillota</taxon>
        <taxon>Clostridia</taxon>
        <taxon>Peptostreptococcales</taxon>
        <taxon>Filifactoraceae</taxon>
        <taxon>Acetoanaerobium</taxon>
    </lineage>
</organism>
<keyword evidence="3" id="KW-1185">Reference proteome</keyword>
<name>A0A1T5C6L9_9FIRM</name>
<dbReference type="PROSITE" id="PS50234">
    <property type="entry name" value="VWFA"/>
    <property type="match status" value="1"/>
</dbReference>